<organism evidence="2 3">
    <name type="scientific">Glomerella acutata</name>
    <name type="common">Colletotrichum acutatum</name>
    <dbReference type="NCBI Taxonomy" id="27357"/>
    <lineage>
        <taxon>Eukaryota</taxon>
        <taxon>Fungi</taxon>
        <taxon>Dikarya</taxon>
        <taxon>Ascomycota</taxon>
        <taxon>Pezizomycotina</taxon>
        <taxon>Sordariomycetes</taxon>
        <taxon>Hypocreomycetidae</taxon>
        <taxon>Glomerellales</taxon>
        <taxon>Glomerellaceae</taxon>
        <taxon>Colletotrichum</taxon>
        <taxon>Colletotrichum acutatum species complex</taxon>
    </lineage>
</organism>
<feature type="compositionally biased region" description="Polar residues" evidence="1">
    <location>
        <begin position="61"/>
        <end position="75"/>
    </location>
</feature>
<evidence type="ECO:0000313" key="2">
    <source>
        <dbReference type="EMBL" id="KAK1726022.1"/>
    </source>
</evidence>
<gene>
    <name evidence="2" type="ORF">BDZ83DRAFT_617680</name>
</gene>
<dbReference type="AlphaFoldDB" id="A0AAD8UNE8"/>
<keyword evidence="3" id="KW-1185">Reference proteome</keyword>
<name>A0AAD8UNE8_GLOAC</name>
<evidence type="ECO:0000256" key="1">
    <source>
        <dbReference type="SAM" id="MobiDB-lite"/>
    </source>
</evidence>
<dbReference type="RefSeq" id="XP_060366077.1">
    <property type="nucleotide sequence ID" value="XM_060508037.1"/>
</dbReference>
<dbReference type="GeneID" id="85391936"/>
<dbReference type="EMBL" id="JAHMHS010000036">
    <property type="protein sequence ID" value="KAK1726022.1"/>
    <property type="molecule type" value="Genomic_DNA"/>
</dbReference>
<feature type="region of interest" description="Disordered" evidence="1">
    <location>
        <begin position="1"/>
        <end position="75"/>
    </location>
</feature>
<evidence type="ECO:0000313" key="3">
    <source>
        <dbReference type="Proteomes" id="UP001244207"/>
    </source>
</evidence>
<protein>
    <submittedName>
        <fullName evidence="2">Uncharacterized protein</fullName>
    </submittedName>
</protein>
<proteinExistence type="predicted"/>
<dbReference type="Proteomes" id="UP001244207">
    <property type="component" value="Unassembled WGS sequence"/>
</dbReference>
<reference evidence="2" key="1">
    <citation type="submission" date="2021-12" db="EMBL/GenBank/DDBJ databases">
        <title>Comparative genomics, transcriptomics and evolutionary studies reveal genomic signatures of adaptation to plant cell wall in hemibiotrophic fungi.</title>
        <authorList>
            <consortium name="DOE Joint Genome Institute"/>
            <person name="Baroncelli R."/>
            <person name="Diaz J.F."/>
            <person name="Benocci T."/>
            <person name="Peng M."/>
            <person name="Battaglia E."/>
            <person name="Haridas S."/>
            <person name="Andreopoulos W."/>
            <person name="Labutti K."/>
            <person name="Pangilinan J."/>
            <person name="Floch G.L."/>
            <person name="Makela M.R."/>
            <person name="Henrissat B."/>
            <person name="Grigoriev I.V."/>
            <person name="Crouch J.A."/>
            <person name="De Vries R.P."/>
            <person name="Sukno S.A."/>
            <person name="Thon M.R."/>
        </authorList>
    </citation>
    <scope>NUCLEOTIDE SEQUENCE</scope>
    <source>
        <strain evidence="2">CBS 112980</strain>
    </source>
</reference>
<comment type="caution">
    <text evidence="2">The sequence shown here is derived from an EMBL/GenBank/DDBJ whole genome shotgun (WGS) entry which is preliminary data.</text>
</comment>
<accession>A0AAD8UNE8</accession>
<sequence length="75" mass="7850">MSRHSEVPGMVAPHYTAGRTLKARPPPEISCPLADSSAHSAPVAFSPSSSHHNRPGVQSAVARTQDASTWMTGAD</sequence>